<evidence type="ECO:0000259" key="2">
    <source>
        <dbReference type="PROSITE" id="PS51053"/>
    </source>
</evidence>
<keyword evidence="4" id="KW-1185">Reference proteome</keyword>
<dbReference type="GeneTree" id="ENSGT00530000063867"/>
<dbReference type="PANTHER" id="PTHR16277">
    <property type="entry name" value="CELL DIVISION CYCLE ASSOCIATED PROTEIN 4/SERTA DOMAIN-CONTAINING PROTEIN 2"/>
    <property type="match status" value="1"/>
</dbReference>
<feature type="region of interest" description="Disordered" evidence="1">
    <location>
        <begin position="121"/>
        <end position="305"/>
    </location>
</feature>
<gene>
    <name evidence="3" type="primary">SERTAD2</name>
</gene>
<feature type="region of interest" description="Disordered" evidence="1">
    <location>
        <begin position="1"/>
        <end position="51"/>
    </location>
</feature>
<dbReference type="OMA" id="KLYGPRT"/>
<feature type="domain" description="SERTA" evidence="2">
    <location>
        <begin position="55"/>
        <end position="103"/>
    </location>
</feature>
<evidence type="ECO:0000313" key="3">
    <source>
        <dbReference type="Ensembl" id="ENSGMOP00000059946.1"/>
    </source>
</evidence>
<proteinExistence type="predicted"/>
<reference evidence="3" key="1">
    <citation type="submission" date="2025-08" db="UniProtKB">
        <authorList>
            <consortium name="Ensembl"/>
        </authorList>
    </citation>
    <scope>IDENTIFICATION</scope>
</reference>
<dbReference type="Ensembl" id="ENSGMOT00000066671.1">
    <property type="protein sequence ID" value="ENSGMOP00000059946.1"/>
    <property type="gene ID" value="ENSGMOG00000025646.1"/>
</dbReference>
<accession>A0A8C5CGR4</accession>
<feature type="compositionally biased region" description="Pro residues" evidence="1">
    <location>
        <begin position="163"/>
        <end position="172"/>
    </location>
</feature>
<reference evidence="3" key="2">
    <citation type="submission" date="2025-09" db="UniProtKB">
        <authorList>
            <consortium name="Ensembl"/>
        </authorList>
    </citation>
    <scope>IDENTIFICATION</scope>
</reference>
<feature type="compositionally biased region" description="Low complexity" evidence="1">
    <location>
        <begin position="189"/>
        <end position="203"/>
    </location>
</feature>
<evidence type="ECO:0000256" key="1">
    <source>
        <dbReference type="SAM" id="MobiDB-lite"/>
    </source>
</evidence>
<dbReference type="AlphaFoldDB" id="A0A8C5CGR4"/>
<dbReference type="Pfam" id="PF06031">
    <property type="entry name" value="SERTA"/>
    <property type="match status" value="1"/>
</dbReference>
<sequence length="398" mass="42438">MRVMLADTEQAPARSMWGPGVKRKLEQDQDGEEEDGGGERPPPPRVPGFSSRASYALQRQMVLNISLVKLYRPPAGRADPGLQRRILISNVIRRIHDDLRREGGVRALFLAAPPPGIAELDEEKDGCYLGPPPPPPASQASSFGPTGPETCLTPASLLEEDPPPFFTLPPSPSFSSSSSPHPLPPQSPPQHLHPSQPVDFSSAPPSPPPEDSFSSALEEIEELDSSSSSSDSSAPPPLVPLPTSSPPGEPLAGAPGPGWDRDMEVEAERREEMEEEEQEEEEEEEERELMEYRPTSPPRSTALARRPVVPSGGFLTDFAMDDVLFTDIDTSMYDLGPCGPQAAGAGPGAGAGPTKVAADDMLVRAISGYGGGAGGHQGQPFRMDLAELDHIMEVLVGS</sequence>
<feature type="compositionally biased region" description="Pro residues" evidence="1">
    <location>
        <begin position="234"/>
        <end position="249"/>
    </location>
</feature>
<feature type="compositionally biased region" description="Basic and acidic residues" evidence="1">
    <location>
        <begin position="259"/>
        <end position="272"/>
    </location>
</feature>
<protein>
    <submittedName>
        <fullName evidence="3">SERTA domain containing 2</fullName>
    </submittedName>
</protein>
<evidence type="ECO:0000313" key="4">
    <source>
        <dbReference type="Proteomes" id="UP000694546"/>
    </source>
</evidence>
<dbReference type="GO" id="GO:0005634">
    <property type="term" value="C:nucleus"/>
    <property type="evidence" value="ECO:0007669"/>
    <property type="project" value="TreeGrafter"/>
</dbReference>
<dbReference type="InterPro" id="IPR009263">
    <property type="entry name" value="SERTA_dom"/>
</dbReference>
<dbReference type="PROSITE" id="PS51053">
    <property type="entry name" value="SERTA"/>
    <property type="match status" value="1"/>
</dbReference>
<dbReference type="Proteomes" id="UP000694546">
    <property type="component" value="Chromosome 3"/>
</dbReference>
<dbReference type="PANTHER" id="PTHR16277:SF10">
    <property type="entry name" value="SERTA DOMAIN-CONTAINING PROTEIN 2"/>
    <property type="match status" value="1"/>
</dbReference>
<feature type="compositionally biased region" description="Acidic residues" evidence="1">
    <location>
        <begin position="273"/>
        <end position="288"/>
    </location>
</feature>
<dbReference type="InterPro" id="IPR052262">
    <property type="entry name" value="E2F-SERTA_domain_protein"/>
</dbReference>
<organism evidence="3 4">
    <name type="scientific">Gadus morhua</name>
    <name type="common">Atlantic cod</name>
    <dbReference type="NCBI Taxonomy" id="8049"/>
    <lineage>
        <taxon>Eukaryota</taxon>
        <taxon>Metazoa</taxon>
        <taxon>Chordata</taxon>
        <taxon>Craniata</taxon>
        <taxon>Vertebrata</taxon>
        <taxon>Euteleostomi</taxon>
        <taxon>Actinopterygii</taxon>
        <taxon>Neopterygii</taxon>
        <taxon>Teleostei</taxon>
        <taxon>Neoteleostei</taxon>
        <taxon>Acanthomorphata</taxon>
        <taxon>Zeiogadaria</taxon>
        <taxon>Gadariae</taxon>
        <taxon>Gadiformes</taxon>
        <taxon>Gadoidei</taxon>
        <taxon>Gadidae</taxon>
        <taxon>Gadus</taxon>
    </lineage>
</organism>
<name>A0A8C5CGR4_GADMO</name>